<dbReference type="AlphaFoldDB" id="A0A9P4R081"/>
<proteinExistence type="predicted"/>
<evidence type="ECO:0000256" key="1">
    <source>
        <dbReference type="SAM" id="Phobius"/>
    </source>
</evidence>
<keyword evidence="1" id="KW-0812">Transmembrane</keyword>
<keyword evidence="3" id="KW-1185">Reference proteome</keyword>
<keyword evidence="1" id="KW-1133">Transmembrane helix</keyword>
<comment type="caution">
    <text evidence="2">The sequence shown here is derived from an EMBL/GenBank/DDBJ whole genome shotgun (WGS) entry which is preliminary data.</text>
</comment>
<evidence type="ECO:0000313" key="3">
    <source>
        <dbReference type="Proteomes" id="UP000799444"/>
    </source>
</evidence>
<organism evidence="2 3">
    <name type="scientific">Polyplosphaeria fusca</name>
    <dbReference type="NCBI Taxonomy" id="682080"/>
    <lineage>
        <taxon>Eukaryota</taxon>
        <taxon>Fungi</taxon>
        <taxon>Dikarya</taxon>
        <taxon>Ascomycota</taxon>
        <taxon>Pezizomycotina</taxon>
        <taxon>Dothideomycetes</taxon>
        <taxon>Pleosporomycetidae</taxon>
        <taxon>Pleosporales</taxon>
        <taxon>Tetraplosphaeriaceae</taxon>
        <taxon>Polyplosphaeria</taxon>
    </lineage>
</organism>
<sequence>MPSNGYLLLHGRSAAAIPIMCVSDEYLPTQMRHSLVFGLALALPVSMLDMVLILYKTVLLASR</sequence>
<protein>
    <submittedName>
        <fullName evidence="2">Uncharacterized protein</fullName>
    </submittedName>
</protein>
<accession>A0A9P4R081</accession>
<dbReference type="Proteomes" id="UP000799444">
    <property type="component" value="Unassembled WGS sequence"/>
</dbReference>
<dbReference type="EMBL" id="ML996149">
    <property type="protein sequence ID" value="KAF2734329.1"/>
    <property type="molecule type" value="Genomic_DNA"/>
</dbReference>
<name>A0A9P4R081_9PLEO</name>
<evidence type="ECO:0000313" key="2">
    <source>
        <dbReference type="EMBL" id="KAF2734329.1"/>
    </source>
</evidence>
<keyword evidence="1" id="KW-0472">Membrane</keyword>
<feature type="transmembrane region" description="Helical" evidence="1">
    <location>
        <begin position="35"/>
        <end position="55"/>
    </location>
</feature>
<reference evidence="2" key="1">
    <citation type="journal article" date="2020" name="Stud. Mycol.">
        <title>101 Dothideomycetes genomes: a test case for predicting lifestyles and emergence of pathogens.</title>
        <authorList>
            <person name="Haridas S."/>
            <person name="Albert R."/>
            <person name="Binder M."/>
            <person name="Bloem J."/>
            <person name="Labutti K."/>
            <person name="Salamov A."/>
            <person name="Andreopoulos B."/>
            <person name="Baker S."/>
            <person name="Barry K."/>
            <person name="Bills G."/>
            <person name="Bluhm B."/>
            <person name="Cannon C."/>
            <person name="Castanera R."/>
            <person name="Culley D."/>
            <person name="Daum C."/>
            <person name="Ezra D."/>
            <person name="Gonzalez J."/>
            <person name="Henrissat B."/>
            <person name="Kuo A."/>
            <person name="Liang C."/>
            <person name="Lipzen A."/>
            <person name="Lutzoni F."/>
            <person name="Magnuson J."/>
            <person name="Mondo S."/>
            <person name="Nolan M."/>
            <person name="Ohm R."/>
            <person name="Pangilinan J."/>
            <person name="Park H.-J."/>
            <person name="Ramirez L."/>
            <person name="Alfaro M."/>
            <person name="Sun H."/>
            <person name="Tritt A."/>
            <person name="Yoshinaga Y."/>
            <person name="Zwiers L.-H."/>
            <person name="Turgeon B."/>
            <person name="Goodwin S."/>
            <person name="Spatafora J."/>
            <person name="Crous P."/>
            <person name="Grigoriev I."/>
        </authorList>
    </citation>
    <scope>NUCLEOTIDE SEQUENCE</scope>
    <source>
        <strain evidence="2">CBS 125425</strain>
    </source>
</reference>
<gene>
    <name evidence="2" type="ORF">EJ04DRAFT_247389</name>
</gene>